<evidence type="ECO:0000256" key="1">
    <source>
        <dbReference type="ARBA" id="ARBA00022801"/>
    </source>
</evidence>
<reference evidence="3 4" key="1">
    <citation type="journal article" date="2009" name="Appl. Environ. Microbiol.">
        <title>Three genomes from the phylum Acidobacteria provide insight into the lifestyles of these microorganisms in soils.</title>
        <authorList>
            <person name="Ward N.L."/>
            <person name="Challacombe J.F."/>
            <person name="Janssen P.H."/>
            <person name="Henrissat B."/>
            <person name="Coutinho P.M."/>
            <person name="Wu M."/>
            <person name="Xie G."/>
            <person name="Haft D.H."/>
            <person name="Sait M."/>
            <person name="Badger J."/>
            <person name="Barabote R.D."/>
            <person name="Bradley B."/>
            <person name="Brettin T.S."/>
            <person name="Brinkac L.M."/>
            <person name="Bruce D."/>
            <person name="Creasy T."/>
            <person name="Daugherty S.C."/>
            <person name="Davidsen T.M."/>
            <person name="DeBoy R.T."/>
            <person name="Detter J.C."/>
            <person name="Dodson R.J."/>
            <person name="Durkin A.S."/>
            <person name="Ganapathy A."/>
            <person name="Gwinn-Giglio M."/>
            <person name="Han C.S."/>
            <person name="Khouri H."/>
            <person name="Kiss H."/>
            <person name="Kothari S.P."/>
            <person name="Madupu R."/>
            <person name="Nelson K.E."/>
            <person name="Nelson W.C."/>
            <person name="Paulsen I."/>
            <person name="Penn K."/>
            <person name="Ren Q."/>
            <person name="Rosovitz M.J."/>
            <person name="Selengut J.D."/>
            <person name="Shrivastava S."/>
            <person name="Sullivan S.A."/>
            <person name="Tapia R."/>
            <person name="Thompson L.S."/>
            <person name="Watkins K.L."/>
            <person name="Yang Q."/>
            <person name="Yu C."/>
            <person name="Zafar N."/>
            <person name="Zhou L."/>
            <person name="Kuske C.R."/>
        </authorList>
    </citation>
    <scope>NUCLEOTIDE SEQUENCE [LARGE SCALE GENOMIC DNA]</scope>
    <source>
        <strain evidence="4">ATCC 51196 / DSM 11244 / BCRC 80197 / JCM 7670 / NBRC 15755 / NCIMB 13165 / 161</strain>
    </source>
</reference>
<dbReference type="InterPro" id="IPR051400">
    <property type="entry name" value="HAD-like_hydrolase"/>
</dbReference>
<evidence type="ECO:0000313" key="4">
    <source>
        <dbReference type="Proteomes" id="UP000002207"/>
    </source>
</evidence>
<protein>
    <submittedName>
        <fullName evidence="3">Hydrolase, haloacid dehalogenase family</fullName>
    </submittedName>
</protein>
<dbReference type="GO" id="GO:0016787">
    <property type="term" value="F:hydrolase activity"/>
    <property type="evidence" value="ECO:0007669"/>
    <property type="project" value="UniProtKB-KW"/>
</dbReference>
<sequence>MHAAPVGIRQTLLIDADDTLWQNNVYFEQAIANFISFLDHRTLSPSEVRAALNEVEHENIQRHGYGVASFHRALVTCFERLSHEPVTEDHHREMERFAVSILAKEIELLEDVATVLPQLAERHSMILMTKGNPVEQADKVQRSGIAHYFAAIEIPAEKHPEAYLEVCERRDLDLSQTWMIGNSPKSDINPALAAGLHAVYIHHPSTWVLEHAVLDKPREGRRLVEISRFGELLHWF</sequence>
<keyword evidence="1 3" id="KW-0378">Hydrolase</keyword>
<proteinExistence type="predicted"/>
<dbReference type="Gene3D" id="3.40.50.1000">
    <property type="entry name" value="HAD superfamily/HAD-like"/>
    <property type="match status" value="1"/>
</dbReference>
<name>C1F0V5_ACIC5</name>
<dbReference type="HOGENOM" id="CLU_074041_0_0_0"/>
<dbReference type="SUPFAM" id="SSF56784">
    <property type="entry name" value="HAD-like"/>
    <property type="match status" value="1"/>
</dbReference>
<dbReference type="InterPro" id="IPR023198">
    <property type="entry name" value="PGP-like_dom2"/>
</dbReference>
<dbReference type="Proteomes" id="UP000002207">
    <property type="component" value="Chromosome"/>
</dbReference>
<evidence type="ECO:0000256" key="2">
    <source>
        <dbReference type="ARBA" id="ARBA00022842"/>
    </source>
</evidence>
<dbReference type="STRING" id="240015.ACP_0453"/>
<evidence type="ECO:0000313" key="3">
    <source>
        <dbReference type="EMBL" id="ACO31785.1"/>
    </source>
</evidence>
<dbReference type="InParanoid" id="C1F0V5"/>
<keyword evidence="2" id="KW-0460">Magnesium</keyword>
<dbReference type="EMBL" id="CP001472">
    <property type="protein sequence ID" value="ACO31785.1"/>
    <property type="molecule type" value="Genomic_DNA"/>
</dbReference>
<dbReference type="SFLD" id="SFLDS00003">
    <property type="entry name" value="Haloacid_Dehalogenase"/>
    <property type="match status" value="1"/>
</dbReference>
<dbReference type="PANTHER" id="PTHR46470">
    <property type="entry name" value="N-ACYLNEURAMINATE-9-PHOSPHATASE"/>
    <property type="match status" value="1"/>
</dbReference>
<keyword evidence="4" id="KW-1185">Reference proteome</keyword>
<dbReference type="eggNOG" id="COG1011">
    <property type="taxonomic scope" value="Bacteria"/>
</dbReference>
<dbReference type="Gene3D" id="1.10.150.240">
    <property type="entry name" value="Putative phosphatase, domain 2"/>
    <property type="match status" value="1"/>
</dbReference>
<dbReference type="OrthoDB" id="6101375at2"/>
<dbReference type="AlphaFoldDB" id="C1F0V5"/>
<gene>
    <name evidence="3" type="ordered locus">ACP_0453</name>
</gene>
<dbReference type="InterPro" id="IPR023214">
    <property type="entry name" value="HAD_sf"/>
</dbReference>
<dbReference type="SFLD" id="SFLDG01129">
    <property type="entry name" value="C1.5:_HAD__Beta-PGM__Phosphata"/>
    <property type="match status" value="1"/>
</dbReference>
<dbReference type="InterPro" id="IPR036412">
    <property type="entry name" value="HAD-like_sf"/>
</dbReference>
<dbReference type="Pfam" id="PF00702">
    <property type="entry name" value="Hydrolase"/>
    <property type="match status" value="1"/>
</dbReference>
<accession>C1F0V5</accession>
<dbReference type="KEGG" id="aca:ACP_0453"/>
<organism evidence="3 4">
    <name type="scientific">Acidobacterium capsulatum (strain ATCC 51196 / DSM 11244 / BCRC 80197 / JCM 7670 / NBRC 15755 / NCIMB 13165 / 161)</name>
    <dbReference type="NCBI Taxonomy" id="240015"/>
    <lineage>
        <taxon>Bacteria</taxon>
        <taxon>Pseudomonadati</taxon>
        <taxon>Acidobacteriota</taxon>
        <taxon>Terriglobia</taxon>
        <taxon>Terriglobales</taxon>
        <taxon>Acidobacteriaceae</taxon>
        <taxon>Acidobacterium</taxon>
    </lineage>
</organism>